<dbReference type="Proteomes" id="UP000008553">
    <property type="component" value="Unassembled WGS sequence"/>
</dbReference>
<protein>
    <submittedName>
        <fullName evidence="1">Uncharacterized protein</fullName>
    </submittedName>
</protein>
<dbReference type="AlphaFoldDB" id="Q7RF97"/>
<dbReference type="EMBL" id="AABL01001484">
    <property type="protein sequence ID" value="EAA16723.1"/>
    <property type="molecule type" value="Genomic_DNA"/>
</dbReference>
<evidence type="ECO:0000313" key="1">
    <source>
        <dbReference type="EMBL" id="EAA16723.1"/>
    </source>
</evidence>
<organism evidence="1 2">
    <name type="scientific">Plasmodium yoelii yoelii</name>
    <dbReference type="NCBI Taxonomy" id="73239"/>
    <lineage>
        <taxon>Eukaryota</taxon>
        <taxon>Sar</taxon>
        <taxon>Alveolata</taxon>
        <taxon>Apicomplexa</taxon>
        <taxon>Aconoidasida</taxon>
        <taxon>Haemosporida</taxon>
        <taxon>Plasmodiidae</taxon>
        <taxon>Plasmodium</taxon>
        <taxon>Plasmodium (Vinckeia)</taxon>
    </lineage>
</organism>
<reference evidence="1 2" key="1">
    <citation type="journal article" date="2002" name="Nature">
        <title>Genome sequence and comparative analysis of the model rodent malaria parasite Plasmodium yoelii yoelii.</title>
        <authorList>
            <person name="Carlton J.M."/>
            <person name="Angiuoli S.V."/>
            <person name="Suh B.B."/>
            <person name="Kooij T.W."/>
            <person name="Pertea M."/>
            <person name="Silva J.C."/>
            <person name="Ermolaeva M.D."/>
            <person name="Allen J.E."/>
            <person name="Selengut J.D."/>
            <person name="Koo H.L."/>
            <person name="Peterson J.D."/>
            <person name="Pop M."/>
            <person name="Kosack D.S."/>
            <person name="Shumway M.F."/>
            <person name="Bidwell S.L."/>
            <person name="Shallom S.J."/>
            <person name="van Aken S.E."/>
            <person name="Riedmuller S.B."/>
            <person name="Feldblyum T.V."/>
            <person name="Cho J.K."/>
            <person name="Quackenbush J."/>
            <person name="Sedegah M."/>
            <person name="Shoaibi A."/>
            <person name="Cummings L.M."/>
            <person name="Florens L."/>
            <person name="Yates J.R."/>
            <person name="Raine J.D."/>
            <person name="Sinden R.E."/>
            <person name="Harris M.A."/>
            <person name="Cunningham D.A."/>
            <person name="Preiser P.R."/>
            <person name="Bergman L.W."/>
            <person name="Vaidya A.B."/>
            <person name="van Lin L.H."/>
            <person name="Janse C.J."/>
            <person name="Waters A.P."/>
            <person name="Smith H.O."/>
            <person name="White O.R."/>
            <person name="Salzberg S.L."/>
            <person name="Venter J.C."/>
            <person name="Fraser C.M."/>
            <person name="Hoffman S.L."/>
            <person name="Gardner M.J."/>
            <person name="Carucci D.J."/>
        </authorList>
    </citation>
    <scope>NUCLEOTIDE SEQUENCE [LARGE SCALE GENOMIC DNA]</scope>
    <source>
        <strain evidence="1 2">17XNL</strain>
    </source>
</reference>
<name>Q7RF97_PLAYO</name>
<dbReference type="InParanoid" id="Q7RF97"/>
<gene>
    <name evidence="1" type="ORF">PY04810</name>
</gene>
<sequence length="65" mass="7417">MIMDIYIICIYFSTFPYTVFWGSGSTLVTSEGCSLANATFWVYPTRLKSTKAILIYPLLIFGFDK</sequence>
<proteinExistence type="predicted"/>
<comment type="caution">
    <text evidence="1">The sequence shown here is derived from an EMBL/GenBank/DDBJ whole genome shotgun (WGS) entry which is preliminary data.</text>
</comment>
<evidence type="ECO:0000313" key="2">
    <source>
        <dbReference type="Proteomes" id="UP000008553"/>
    </source>
</evidence>
<accession>Q7RF97</accession>
<keyword evidence="2" id="KW-1185">Reference proteome</keyword>
<dbReference type="PaxDb" id="73239-Q7RF97"/>